<keyword evidence="3" id="KW-1185">Reference proteome</keyword>
<dbReference type="Proteomes" id="UP001595387">
    <property type="component" value="Unassembled WGS sequence"/>
</dbReference>
<dbReference type="Pfam" id="PF13449">
    <property type="entry name" value="Phytase-like"/>
    <property type="match status" value="1"/>
</dbReference>
<name>A0ABV7A8S2_9BACI</name>
<dbReference type="PANTHER" id="PTHR37957">
    <property type="entry name" value="BLR7070 PROTEIN"/>
    <property type="match status" value="1"/>
</dbReference>
<dbReference type="SUPFAM" id="SSF63829">
    <property type="entry name" value="Calcium-dependent phosphotriesterase"/>
    <property type="match status" value="1"/>
</dbReference>
<comment type="caution">
    <text evidence="2">The sequence shown here is derived from an EMBL/GenBank/DDBJ whole genome shotgun (WGS) entry which is preliminary data.</text>
</comment>
<evidence type="ECO:0000259" key="1">
    <source>
        <dbReference type="Pfam" id="PF13449"/>
    </source>
</evidence>
<feature type="domain" description="Phytase-like" evidence="1">
    <location>
        <begin position="72"/>
        <end position="385"/>
    </location>
</feature>
<sequence>MNKLEKALVTGMAALCITGYTVDTAKAHPNGGTPEPRPSVNSVIQDQVRTVEEVRLIGSEVVPNELTYKGTTTGGFSGVTYNPKNNKWLLLSDDRSDLNPARFYSAKLNYNSNGFQNVQLVDVTYLKQADGTVYPNREQYLSGAEGMVTDPEAIRFDPESNHIWYTSEGNRSLGLNPYIHQAALDGSFVSDIPVTDTIKMDEQAEKGFRNNLALEGATFSADGETFWTAMEGPLMQDGMLPTPYSGSYSRITQYDRDGNVLAEYAYPIDAIPEKPGEGKHADNGVTEILSINEHEFLVLERASVQSADGDFSNYVRIYKIDINSATDIKEFDSIKDKNVSPVEKELIVDMNALDLEKVDNIEGMTWGKKLPNGNDTLVLVSDNNFNDTQISQFIALEVIR</sequence>
<gene>
    <name evidence="2" type="ORF">ACFODW_13735</name>
</gene>
<protein>
    <submittedName>
        <fullName evidence="2">Esterase-like activity of phytase family protein</fullName>
    </submittedName>
</protein>
<accession>A0ABV7A8S2</accession>
<dbReference type="PANTHER" id="PTHR37957:SF1">
    <property type="entry name" value="PHYTASE-LIKE DOMAIN-CONTAINING PROTEIN"/>
    <property type="match status" value="1"/>
</dbReference>
<organism evidence="2 3">
    <name type="scientific">Virgibacillus sediminis</name>
    <dbReference type="NCBI Taxonomy" id="202260"/>
    <lineage>
        <taxon>Bacteria</taxon>
        <taxon>Bacillati</taxon>
        <taxon>Bacillota</taxon>
        <taxon>Bacilli</taxon>
        <taxon>Bacillales</taxon>
        <taxon>Bacillaceae</taxon>
        <taxon>Virgibacillus</taxon>
    </lineage>
</organism>
<evidence type="ECO:0000313" key="3">
    <source>
        <dbReference type="Proteomes" id="UP001595387"/>
    </source>
</evidence>
<reference evidence="3" key="1">
    <citation type="journal article" date="2019" name="Int. J. Syst. Evol. Microbiol.">
        <title>The Global Catalogue of Microorganisms (GCM) 10K type strain sequencing project: providing services to taxonomists for standard genome sequencing and annotation.</title>
        <authorList>
            <consortium name="The Broad Institute Genomics Platform"/>
            <consortium name="The Broad Institute Genome Sequencing Center for Infectious Disease"/>
            <person name="Wu L."/>
            <person name="Ma J."/>
        </authorList>
    </citation>
    <scope>NUCLEOTIDE SEQUENCE [LARGE SCALE GENOMIC DNA]</scope>
    <source>
        <strain evidence="3">KCTC 13193</strain>
    </source>
</reference>
<proteinExistence type="predicted"/>
<evidence type="ECO:0000313" key="2">
    <source>
        <dbReference type="EMBL" id="MFC2949378.1"/>
    </source>
</evidence>
<dbReference type="InterPro" id="IPR027372">
    <property type="entry name" value="Phytase-like_dom"/>
</dbReference>
<dbReference type="EMBL" id="JBHRRZ010000035">
    <property type="protein sequence ID" value="MFC2949378.1"/>
    <property type="molecule type" value="Genomic_DNA"/>
</dbReference>
<dbReference type="RefSeq" id="WP_390307351.1">
    <property type="nucleotide sequence ID" value="NZ_JBHRRZ010000035.1"/>
</dbReference>